<dbReference type="GO" id="GO:0005764">
    <property type="term" value="C:lysosome"/>
    <property type="evidence" value="ECO:0007669"/>
    <property type="project" value="TreeGrafter"/>
</dbReference>
<evidence type="ECO:0000256" key="4">
    <source>
        <dbReference type="ARBA" id="ARBA00022801"/>
    </source>
</evidence>
<dbReference type="RefSeq" id="WP_119348104.1">
    <property type="nucleotide sequence ID" value="NZ_QWET01000001.1"/>
</dbReference>
<dbReference type="InterPro" id="IPR057739">
    <property type="entry name" value="Glyco_hydro_29_N"/>
</dbReference>
<proteinExistence type="inferred from homology"/>
<evidence type="ECO:0000313" key="8">
    <source>
        <dbReference type="EMBL" id="RIH67080.1"/>
    </source>
</evidence>
<keyword evidence="9" id="KW-1185">Reference proteome</keyword>
<keyword evidence="4 8" id="KW-0378">Hydrolase</keyword>
<evidence type="ECO:0000313" key="9">
    <source>
        <dbReference type="Proteomes" id="UP000266441"/>
    </source>
</evidence>
<dbReference type="InterPro" id="IPR000421">
    <property type="entry name" value="FA58C"/>
</dbReference>
<dbReference type="SUPFAM" id="SSF51445">
    <property type="entry name" value="(Trans)glycosidases"/>
    <property type="match status" value="1"/>
</dbReference>
<protein>
    <recommendedName>
        <fullName evidence="2">alpha-L-fucosidase</fullName>
        <ecNumber evidence="2">3.2.1.51</ecNumber>
    </recommendedName>
</protein>
<dbReference type="FunFam" id="3.20.20.80:FF:000052">
    <property type="entry name" value="Putative alpha-L-fucosidase 1"/>
    <property type="match status" value="1"/>
</dbReference>
<feature type="chain" id="PRO_5017212360" description="alpha-L-fucosidase" evidence="6">
    <location>
        <begin position="17"/>
        <end position="484"/>
    </location>
</feature>
<comment type="caution">
    <text evidence="8">The sequence shown here is derived from an EMBL/GenBank/DDBJ whole genome shotgun (WGS) entry which is preliminary data.</text>
</comment>
<evidence type="ECO:0000256" key="2">
    <source>
        <dbReference type="ARBA" id="ARBA00012662"/>
    </source>
</evidence>
<dbReference type="GO" id="GO:0016139">
    <property type="term" value="P:glycoside catabolic process"/>
    <property type="evidence" value="ECO:0007669"/>
    <property type="project" value="TreeGrafter"/>
</dbReference>
<dbReference type="EC" id="3.2.1.51" evidence="2"/>
<dbReference type="PANTHER" id="PTHR10030:SF37">
    <property type="entry name" value="ALPHA-L-FUCOSIDASE-RELATED"/>
    <property type="match status" value="1"/>
</dbReference>
<evidence type="ECO:0000256" key="1">
    <source>
        <dbReference type="ARBA" id="ARBA00007951"/>
    </source>
</evidence>
<dbReference type="InterPro" id="IPR017853">
    <property type="entry name" value="GH"/>
</dbReference>
<dbReference type="EMBL" id="QWET01000001">
    <property type="protein sequence ID" value="RIH67080.1"/>
    <property type="molecule type" value="Genomic_DNA"/>
</dbReference>
<organism evidence="8 9">
    <name type="scientific">Mariniphaga sediminis</name>
    <dbReference type="NCBI Taxonomy" id="1628158"/>
    <lineage>
        <taxon>Bacteria</taxon>
        <taxon>Pseudomonadati</taxon>
        <taxon>Bacteroidota</taxon>
        <taxon>Bacteroidia</taxon>
        <taxon>Marinilabiliales</taxon>
        <taxon>Prolixibacteraceae</taxon>
        <taxon>Mariniphaga</taxon>
    </lineage>
</organism>
<dbReference type="InterPro" id="IPR008979">
    <property type="entry name" value="Galactose-bd-like_sf"/>
</dbReference>
<dbReference type="PROSITE" id="PS51257">
    <property type="entry name" value="PROKAR_LIPOPROTEIN"/>
    <property type="match status" value="1"/>
</dbReference>
<dbReference type="PROSITE" id="PS50022">
    <property type="entry name" value="FA58C_3"/>
    <property type="match status" value="1"/>
</dbReference>
<dbReference type="SMART" id="SM00812">
    <property type="entry name" value="Alpha_L_fucos"/>
    <property type="match status" value="1"/>
</dbReference>
<dbReference type="Pfam" id="PF00754">
    <property type="entry name" value="F5_F8_type_C"/>
    <property type="match status" value="1"/>
</dbReference>
<dbReference type="Gene3D" id="2.60.120.260">
    <property type="entry name" value="Galactose-binding domain-like"/>
    <property type="match status" value="1"/>
</dbReference>
<dbReference type="Proteomes" id="UP000266441">
    <property type="component" value="Unassembled WGS sequence"/>
</dbReference>
<dbReference type="AlphaFoldDB" id="A0A399DAX6"/>
<keyword evidence="3 6" id="KW-0732">Signal</keyword>
<feature type="domain" description="F5/8 type C" evidence="7">
    <location>
        <begin position="348"/>
        <end position="484"/>
    </location>
</feature>
<evidence type="ECO:0000256" key="6">
    <source>
        <dbReference type="SAM" id="SignalP"/>
    </source>
</evidence>
<name>A0A399DAX6_9BACT</name>
<dbReference type="GO" id="GO:0004560">
    <property type="term" value="F:alpha-L-fucosidase activity"/>
    <property type="evidence" value="ECO:0007669"/>
    <property type="project" value="InterPro"/>
</dbReference>
<accession>A0A399DAX6</accession>
<dbReference type="Gene3D" id="3.20.20.80">
    <property type="entry name" value="Glycosidases"/>
    <property type="match status" value="1"/>
</dbReference>
<dbReference type="InterPro" id="IPR000933">
    <property type="entry name" value="Glyco_hydro_29"/>
</dbReference>
<dbReference type="Pfam" id="PF01120">
    <property type="entry name" value="Alpha_L_fucos"/>
    <property type="match status" value="1"/>
</dbReference>
<evidence type="ECO:0000259" key="7">
    <source>
        <dbReference type="PROSITE" id="PS50022"/>
    </source>
</evidence>
<dbReference type="SUPFAM" id="SSF49785">
    <property type="entry name" value="Galactose-binding domain-like"/>
    <property type="match status" value="1"/>
</dbReference>
<comment type="similarity">
    <text evidence="1">Belongs to the glycosyl hydrolase 29 family.</text>
</comment>
<dbReference type="GO" id="GO:0006004">
    <property type="term" value="P:fucose metabolic process"/>
    <property type="evidence" value="ECO:0007669"/>
    <property type="project" value="TreeGrafter"/>
</dbReference>
<keyword evidence="5" id="KW-0326">Glycosidase</keyword>
<feature type="signal peptide" evidence="6">
    <location>
        <begin position="1"/>
        <end position="16"/>
    </location>
</feature>
<reference evidence="8 9" key="1">
    <citation type="journal article" date="2015" name="Int. J. Syst. Evol. Microbiol.">
        <title>Mariniphaga sediminis sp. nov., isolated from coastal sediment.</title>
        <authorList>
            <person name="Wang F.Q."/>
            <person name="Shen Q.Y."/>
            <person name="Chen G.J."/>
            <person name="Du Z.J."/>
        </authorList>
    </citation>
    <scope>NUCLEOTIDE SEQUENCE [LARGE SCALE GENOMIC DNA]</scope>
    <source>
        <strain evidence="8 9">SY21</strain>
    </source>
</reference>
<dbReference type="PANTHER" id="PTHR10030">
    <property type="entry name" value="ALPHA-L-FUCOSIDASE"/>
    <property type="match status" value="1"/>
</dbReference>
<gene>
    <name evidence="8" type="ORF">D1164_01210</name>
</gene>
<sequence length="484" mass="55467">MRNFILLLFLFSSACSKINILPPSPVYPLPSVHQLEWQEKELCAFVHFTVNTFTDKEWGYGDEDPNIFNPTEYNPYQWAEVLKQAGFKGVILTAKHHDGFCLWPSKYTNHSVKNISWKEGNGDVVRDLRDACIMNNLEFGVYLSPWDRNHKDYGTPAYINYYRKQLYELLSQYGPFFEVWFDGANGGDGFYGGAYETRKINDQDYYDWSSTFSVVRGFNPKTIIFGDARAESDVRWCGNEKGFVGETNWNMISPDSLKVIGKEFKQRAQLLNVGEENGTAWIPAEVDVSIRPGWFYHEKENKQVKTADELFDIFLSSVGRGANLLLNVAPDKRGLIPEPDVRSLLLWKKKIDETFSKNLVSVAKVEVDSYRGKSNQFAAINLADGNKETYWATDDKITSGSIELDFNGPQLIQYVLVQEYIRLGQRVKSFSIEVFANGQWEEVANATTIGYKRIVRFEPVETERLRVNIKDSKACLAISNIEVY</sequence>
<dbReference type="OrthoDB" id="1389336at2"/>
<evidence type="ECO:0000256" key="3">
    <source>
        <dbReference type="ARBA" id="ARBA00022729"/>
    </source>
</evidence>
<evidence type="ECO:0000256" key="5">
    <source>
        <dbReference type="ARBA" id="ARBA00023295"/>
    </source>
</evidence>